<protein>
    <recommendedName>
        <fullName evidence="4">Copper-fist domain-containing protein</fullName>
    </recommendedName>
</protein>
<name>A0ABQ6WRE5_9EURO</name>
<keyword evidence="1" id="KW-1133">Transmembrane helix</keyword>
<accession>A0ABQ6WRE5</accession>
<organism evidence="2 3">
    <name type="scientific">Aspergillus pseudocaelatus</name>
    <dbReference type="NCBI Taxonomy" id="1825620"/>
    <lineage>
        <taxon>Eukaryota</taxon>
        <taxon>Fungi</taxon>
        <taxon>Dikarya</taxon>
        <taxon>Ascomycota</taxon>
        <taxon>Pezizomycotina</taxon>
        <taxon>Eurotiomycetes</taxon>
        <taxon>Eurotiomycetidae</taxon>
        <taxon>Eurotiales</taxon>
        <taxon>Aspergillaceae</taxon>
        <taxon>Aspergillus</taxon>
        <taxon>Aspergillus subgen. Circumdati</taxon>
    </lineage>
</organism>
<reference evidence="2 3" key="1">
    <citation type="submission" date="2019-04" db="EMBL/GenBank/DDBJ databases">
        <authorList>
            <consortium name="DOE Joint Genome Institute"/>
            <person name="Mondo S."/>
            <person name="Kjaerbolling I."/>
            <person name="Vesth T."/>
            <person name="Frisvad J.C."/>
            <person name="Nybo J.L."/>
            <person name="Theobald S."/>
            <person name="Kildgaard S."/>
            <person name="Isbrandt T."/>
            <person name="Kuo A."/>
            <person name="Sato A."/>
            <person name="Lyhne E.K."/>
            <person name="Kogle M.E."/>
            <person name="Wiebenga A."/>
            <person name="Kun R.S."/>
            <person name="Lubbers R.J."/>
            <person name="Makela M.R."/>
            <person name="Barry K."/>
            <person name="Chovatia M."/>
            <person name="Clum A."/>
            <person name="Daum C."/>
            <person name="Haridas S."/>
            <person name="He G."/>
            <person name="LaButti K."/>
            <person name="Lipzen A."/>
            <person name="Riley R."/>
            <person name="Salamov A."/>
            <person name="Simmons B.A."/>
            <person name="Magnuson J.K."/>
            <person name="Henrissat B."/>
            <person name="Mortensen U.H."/>
            <person name="Larsen T.O."/>
            <person name="Devries R.P."/>
            <person name="Grigoriev I.V."/>
            <person name="Machida M."/>
            <person name="Baker S.E."/>
            <person name="Andersen M.R."/>
            <person name="Cantor M.N."/>
            <person name="Hua S.X."/>
        </authorList>
    </citation>
    <scope>NUCLEOTIDE SEQUENCE [LARGE SCALE GENOMIC DNA]</scope>
    <source>
        <strain evidence="2 3">CBS 117616</strain>
    </source>
</reference>
<keyword evidence="3" id="KW-1185">Reference proteome</keyword>
<evidence type="ECO:0000313" key="2">
    <source>
        <dbReference type="EMBL" id="KAE8419697.1"/>
    </source>
</evidence>
<keyword evidence="1" id="KW-0812">Transmembrane</keyword>
<feature type="transmembrane region" description="Helical" evidence="1">
    <location>
        <begin position="39"/>
        <end position="58"/>
    </location>
</feature>
<proteinExistence type="predicted"/>
<evidence type="ECO:0008006" key="4">
    <source>
        <dbReference type="Google" id="ProtNLM"/>
    </source>
</evidence>
<dbReference type="Proteomes" id="UP000325395">
    <property type="component" value="Unassembled WGS sequence"/>
</dbReference>
<evidence type="ECO:0000313" key="3">
    <source>
        <dbReference type="Proteomes" id="UP000325395"/>
    </source>
</evidence>
<dbReference type="EMBL" id="ML735715">
    <property type="protein sequence ID" value="KAE8419697.1"/>
    <property type="molecule type" value="Genomic_DNA"/>
</dbReference>
<evidence type="ECO:0000256" key="1">
    <source>
        <dbReference type="SAM" id="Phobius"/>
    </source>
</evidence>
<sequence length="64" mass="7378">MEFSRTNPGERDCSCHGVSQEGHCLRRTVVLHIHSTPKICAFLFWTTIMIFHSFFTLAPCSRHV</sequence>
<gene>
    <name evidence="2" type="ORF">BDV36DRAFT_251032</name>
</gene>
<keyword evidence="1" id="KW-0472">Membrane</keyword>